<sequence length="248" mass="27697">MLAEDCWTTGRKYWKQGGRDEKRTRELVVFVHVVDGAPVPTPKGRGGRRNPRRRWHLPLSSAARPPWRSQHVQFLQYNSKRPARYWFYYPGSTVLVTVGNTVPSPPAAFTLIWNHGSQPPKRQGPGHPSHRIHGHSRPRAYEPGTEHGYTVLHSISSNCYSTTTATTTIHAMQQGAEPGARATHDMIAPRPPDPPILPLASVWCAPDATLDRRAPPFPLQVLPRVPALAPPPQWRCAPANPHQLPLSH</sequence>
<dbReference type="Proteomes" id="UP001638806">
    <property type="component" value="Unassembled WGS sequence"/>
</dbReference>
<accession>A0ACC4E639</accession>
<evidence type="ECO:0000313" key="1">
    <source>
        <dbReference type="EMBL" id="KAL3964087.1"/>
    </source>
</evidence>
<organism evidence="1 2">
    <name type="scientific">Purpureocillium lilacinum</name>
    <name type="common">Paecilomyces lilacinus</name>
    <dbReference type="NCBI Taxonomy" id="33203"/>
    <lineage>
        <taxon>Eukaryota</taxon>
        <taxon>Fungi</taxon>
        <taxon>Dikarya</taxon>
        <taxon>Ascomycota</taxon>
        <taxon>Pezizomycotina</taxon>
        <taxon>Sordariomycetes</taxon>
        <taxon>Hypocreomycetidae</taxon>
        <taxon>Hypocreales</taxon>
        <taxon>Ophiocordycipitaceae</taxon>
        <taxon>Purpureocillium</taxon>
    </lineage>
</organism>
<proteinExistence type="predicted"/>
<reference evidence="1" key="1">
    <citation type="submission" date="2024-12" db="EMBL/GenBank/DDBJ databases">
        <title>Comparative genomics and development of molecular markers within Purpureocillium lilacinum and among Purpureocillium species.</title>
        <authorList>
            <person name="Yeh Z.-Y."/>
            <person name="Ni N.-T."/>
            <person name="Lo P.-H."/>
            <person name="Mushyakhwo K."/>
            <person name="Lin C.-F."/>
            <person name="Nai Y.-S."/>
        </authorList>
    </citation>
    <scope>NUCLEOTIDE SEQUENCE</scope>
    <source>
        <strain evidence="1">NCHU-NPUST-175</strain>
    </source>
</reference>
<comment type="caution">
    <text evidence="1">The sequence shown here is derived from an EMBL/GenBank/DDBJ whole genome shotgun (WGS) entry which is preliminary data.</text>
</comment>
<dbReference type="EMBL" id="JBGNUJ010000002">
    <property type="protein sequence ID" value="KAL3964087.1"/>
    <property type="molecule type" value="Genomic_DNA"/>
</dbReference>
<evidence type="ECO:0000313" key="2">
    <source>
        <dbReference type="Proteomes" id="UP001638806"/>
    </source>
</evidence>
<protein>
    <submittedName>
        <fullName evidence="1">Uncharacterized protein</fullName>
    </submittedName>
</protein>
<gene>
    <name evidence="1" type="ORF">ACCO45_001091</name>
</gene>
<name>A0ACC4E639_PURLI</name>
<keyword evidence="2" id="KW-1185">Reference proteome</keyword>